<evidence type="ECO:0000313" key="2">
    <source>
        <dbReference type="Proteomes" id="UP000228775"/>
    </source>
</evidence>
<sequence length="180" mass="19313">MIPVGGHMLVKQSYHFDYNAGNEYQGDELSFNITVKGEQLPQGDDGLASVVLENKAGAPNWDILQFDSIKGTLNYQTSGDTFNYNFSATVKTNAINYTLLYVGTTGDYPAPGSKVIGSGLASGSVVTLSGSPELLGDIVNGKVWLVPSSTYDAGTHLFTGWDHANNLYETGLVNYDDTNN</sequence>
<name>A0A2M7AWA5_9BACT</name>
<proteinExistence type="predicted"/>
<protein>
    <submittedName>
        <fullName evidence="1">Uncharacterized protein</fullName>
    </submittedName>
</protein>
<evidence type="ECO:0000313" key="1">
    <source>
        <dbReference type="EMBL" id="PIU74911.1"/>
    </source>
</evidence>
<accession>A0A2M7AWA5</accession>
<gene>
    <name evidence="1" type="ORF">COS76_03600</name>
</gene>
<dbReference type="AlphaFoldDB" id="A0A2M7AWA5"/>
<comment type="caution">
    <text evidence="1">The sequence shown here is derived from an EMBL/GenBank/DDBJ whole genome shotgun (WGS) entry which is preliminary data.</text>
</comment>
<organism evidence="1 2">
    <name type="scientific">Candidatus Portnoybacteria bacterium CG06_land_8_20_14_3_00_39_12</name>
    <dbReference type="NCBI Taxonomy" id="1974809"/>
    <lineage>
        <taxon>Bacteria</taxon>
        <taxon>Candidatus Portnoyibacteriota</taxon>
    </lineage>
</organism>
<reference evidence="2" key="1">
    <citation type="submission" date="2017-09" db="EMBL/GenBank/DDBJ databases">
        <title>Depth-based differentiation of microbial function through sediment-hosted aquifers and enrichment of novel symbionts in the deep terrestrial subsurface.</title>
        <authorList>
            <person name="Probst A.J."/>
            <person name="Ladd B."/>
            <person name="Jarett J.K."/>
            <person name="Geller-Mcgrath D.E."/>
            <person name="Sieber C.M.K."/>
            <person name="Emerson J.B."/>
            <person name="Anantharaman K."/>
            <person name="Thomas B.C."/>
            <person name="Malmstrom R."/>
            <person name="Stieglmeier M."/>
            <person name="Klingl A."/>
            <person name="Woyke T."/>
            <person name="Ryan C.M."/>
            <person name="Banfield J.F."/>
        </authorList>
    </citation>
    <scope>NUCLEOTIDE SEQUENCE [LARGE SCALE GENOMIC DNA]</scope>
</reference>
<dbReference type="Proteomes" id="UP000228775">
    <property type="component" value="Unassembled WGS sequence"/>
</dbReference>
<dbReference type="EMBL" id="PEVY01000075">
    <property type="protein sequence ID" value="PIU74911.1"/>
    <property type="molecule type" value="Genomic_DNA"/>
</dbReference>